<evidence type="ECO:0000313" key="1">
    <source>
        <dbReference type="EMBL" id="CAH3044454.1"/>
    </source>
</evidence>
<dbReference type="EMBL" id="CALNXK010000012">
    <property type="protein sequence ID" value="CAH3044454.1"/>
    <property type="molecule type" value="Genomic_DNA"/>
</dbReference>
<evidence type="ECO:0000313" key="2">
    <source>
        <dbReference type="Proteomes" id="UP001159405"/>
    </source>
</evidence>
<sequence length="166" mass="19607">MYWQTGLYFALVDHLVQERNDRLLLQENRFLGQYLVPAKLNASNSGYQKIQDKIQYFMKPTKPIDLSKKRDFDNKILRWQTKWSHSTDEKQVTLTETLQHANPDLYPNVDTIFTIIIHCMSTATPERSFSTMRRGLGWYLRSTLFHDENRATGITCPDTCLQRHNH</sequence>
<comment type="caution">
    <text evidence="1">The sequence shown here is derived from an EMBL/GenBank/DDBJ whole genome shotgun (WGS) entry which is preliminary data.</text>
</comment>
<keyword evidence="2" id="KW-1185">Reference proteome</keyword>
<evidence type="ECO:0008006" key="3">
    <source>
        <dbReference type="Google" id="ProtNLM"/>
    </source>
</evidence>
<accession>A0ABN8NA59</accession>
<name>A0ABN8NA59_9CNID</name>
<gene>
    <name evidence="1" type="ORF">PLOB_00004702</name>
</gene>
<protein>
    <recommendedName>
        <fullName evidence="3">HAT C-terminal dimerisation domain-containing protein</fullName>
    </recommendedName>
</protein>
<proteinExistence type="predicted"/>
<reference evidence="1 2" key="1">
    <citation type="submission" date="2022-05" db="EMBL/GenBank/DDBJ databases">
        <authorList>
            <consortium name="Genoscope - CEA"/>
            <person name="William W."/>
        </authorList>
    </citation>
    <scope>NUCLEOTIDE SEQUENCE [LARGE SCALE GENOMIC DNA]</scope>
</reference>
<dbReference type="Proteomes" id="UP001159405">
    <property type="component" value="Unassembled WGS sequence"/>
</dbReference>
<organism evidence="1 2">
    <name type="scientific">Porites lobata</name>
    <dbReference type="NCBI Taxonomy" id="104759"/>
    <lineage>
        <taxon>Eukaryota</taxon>
        <taxon>Metazoa</taxon>
        <taxon>Cnidaria</taxon>
        <taxon>Anthozoa</taxon>
        <taxon>Hexacorallia</taxon>
        <taxon>Scleractinia</taxon>
        <taxon>Fungiina</taxon>
        <taxon>Poritidae</taxon>
        <taxon>Porites</taxon>
    </lineage>
</organism>